<dbReference type="NCBIfam" id="NF003843">
    <property type="entry name" value="PRK05422.1"/>
    <property type="match status" value="1"/>
</dbReference>
<protein>
    <recommendedName>
        <fullName evidence="3">SsrA-binding protein</fullName>
    </recommendedName>
    <alternativeName>
        <fullName evidence="3">Small protein B</fullName>
    </alternativeName>
</protein>
<reference evidence="4" key="1">
    <citation type="submission" date="2018-04" db="EMBL/GenBank/DDBJ databases">
        <authorList>
            <person name="Go L.Y."/>
            <person name="Mitchell J.A."/>
        </authorList>
    </citation>
    <scope>NUCLEOTIDE SEQUENCE</scope>
    <source>
        <strain evidence="4">WBAF</strain>
    </source>
</reference>
<dbReference type="NCBIfam" id="TIGR00086">
    <property type="entry name" value="smpB"/>
    <property type="match status" value="1"/>
</dbReference>
<dbReference type="EMBL" id="OUNF01000094">
    <property type="protein sequence ID" value="SPP33855.1"/>
    <property type="molecule type" value="Genomic_DNA"/>
</dbReference>
<accession>A0A3B0J0E3</accession>
<keyword evidence="1 3" id="KW-0963">Cytoplasm</keyword>
<dbReference type="GO" id="GO:0070929">
    <property type="term" value="P:trans-translation"/>
    <property type="evidence" value="ECO:0007669"/>
    <property type="project" value="UniProtKB-UniRule"/>
</dbReference>
<dbReference type="PANTHER" id="PTHR30308">
    <property type="entry name" value="TMRNA-BINDING COMPONENT OF TRANS-TRANSLATION TAGGING COMPLEX"/>
    <property type="match status" value="1"/>
</dbReference>
<comment type="similarity">
    <text evidence="3">Belongs to the SmpB family.</text>
</comment>
<comment type="subcellular location">
    <subcellularLocation>
        <location evidence="3">Cytoplasm</location>
    </subcellularLocation>
    <text evidence="3">The tmRNA-SmpB complex associates with stalled 70S ribosomes.</text>
</comment>
<dbReference type="GO" id="GO:0003723">
    <property type="term" value="F:RNA binding"/>
    <property type="evidence" value="ECO:0007669"/>
    <property type="project" value="UniProtKB-UniRule"/>
</dbReference>
<evidence type="ECO:0000256" key="1">
    <source>
        <dbReference type="ARBA" id="ARBA00022490"/>
    </source>
</evidence>
<dbReference type="AlphaFoldDB" id="A0A3B0J0E3"/>
<comment type="function">
    <text evidence="3">Required for rescue of stalled ribosomes mediated by trans-translation. Binds to transfer-messenger RNA (tmRNA), required for stable association of tmRNA with ribosomes. tmRNA and SmpB together mimic tRNA shape, replacing the anticodon stem-loop with SmpB. tmRNA is encoded by the ssrA gene; the 2 termini fold to resemble tRNA(Ala) and it encodes a 'tag peptide', a short internal open reading frame. During trans-translation Ala-aminoacylated tmRNA acts like a tRNA, entering the A-site of stalled ribosomes, displacing the stalled mRNA. The ribosome then switches to translate the ORF on the tmRNA; the nascent peptide is terminated with the 'tag peptide' encoded by the tmRNA and targeted for degradation. The ribosome is freed to recommence translation, which seems to be the essential function of trans-translation.</text>
</comment>
<dbReference type="InterPro" id="IPR000037">
    <property type="entry name" value="SsrA-bd_prot"/>
</dbReference>
<sequence>MEVIAENRKARFEYFILEEFEAGMILLSSEVKSLRERKANISDAYVTEKKGEIWLNNMHIAEYKAANQKNHKPKRERKLLLHKKEINKLIGQIKTSGITVVPLSIYFNDKGLAKTKIAIVKGKKLYDKRATIKQREWDREKSRLSKNNLQ</sequence>
<dbReference type="Pfam" id="PF01668">
    <property type="entry name" value="SmpB"/>
    <property type="match status" value="1"/>
</dbReference>
<dbReference type="GO" id="GO:0070930">
    <property type="term" value="P:trans-translation-dependent protein tagging"/>
    <property type="evidence" value="ECO:0007669"/>
    <property type="project" value="TreeGrafter"/>
</dbReference>
<evidence type="ECO:0000256" key="3">
    <source>
        <dbReference type="HAMAP-Rule" id="MF_00023"/>
    </source>
</evidence>
<dbReference type="Gene3D" id="2.40.280.10">
    <property type="match status" value="1"/>
</dbReference>
<name>A0A3B0J0E3_9RICK</name>
<evidence type="ECO:0000256" key="2">
    <source>
        <dbReference type="ARBA" id="ARBA00022884"/>
    </source>
</evidence>
<proteinExistence type="inferred from homology"/>
<evidence type="ECO:0000313" key="4">
    <source>
        <dbReference type="EMBL" id="SPP33855.1"/>
    </source>
</evidence>
<keyword evidence="2 3" id="KW-0694">RNA-binding</keyword>
<organism evidence="4">
    <name type="scientific">Wolbachia endosymbiont of Aleurodicus floccissimus</name>
    <dbReference type="NCBI Taxonomy" id="2152762"/>
    <lineage>
        <taxon>Bacteria</taxon>
        <taxon>Pseudomonadati</taxon>
        <taxon>Pseudomonadota</taxon>
        <taxon>Alphaproteobacteria</taxon>
        <taxon>Rickettsiales</taxon>
        <taxon>Anaplasmataceae</taxon>
        <taxon>Wolbachieae</taxon>
        <taxon>Wolbachia</taxon>
    </lineage>
</organism>
<dbReference type="CDD" id="cd09294">
    <property type="entry name" value="SmpB"/>
    <property type="match status" value="1"/>
</dbReference>
<dbReference type="InterPro" id="IPR023620">
    <property type="entry name" value="SmpB"/>
</dbReference>
<dbReference type="GO" id="GO:0005829">
    <property type="term" value="C:cytosol"/>
    <property type="evidence" value="ECO:0007669"/>
    <property type="project" value="TreeGrafter"/>
</dbReference>
<gene>
    <name evidence="3 4" type="primary">smpB</name>
    <name evidence="4" type="ORF">WBAF_0383</name>
</gene>
<dbReference type="HAMAP" id="MF_00023">
    <property type="entry name" value="SmpB"/>
    <property type="match status" value="1"/>
</dbReference>
<dbReference type="PANTHER" id="PTHR30308:SF2">
    <property type="entry name" value="SSRA-BINDING PROTEIN"/>
    <property type="match status" value="1"/>
</dbReference>
<dbReference type="SUPFAM" id="SSF74982">
    <property type="entry name" value="Small protein B (SmpB)"/>
    <property type="match status" value="1"/>
</dbReference>